<reference evidence="12" key="1">
    <citation type="submission" date="2012-12" db="EMBL/GenBank/DDBJ databases">
        <authorList>
            <person name="Hellsten U."/>
            <person name="Grimwood J."/>
            <person name="Chapman J.A."/>
            <person name="Shapiro H."/>
            <person name="Aerts A."/>
            <person name="Otillar R.P."/>
            <person name="Terry A.Y."/>
            <person name="Boore J.L."/>
            <person name="Simakov O."/>
            <person name="Marletaz F."/>
            <person name="Cho S.-J."/>
            <person name="Edsinger-Gonzales E."/>
            <person name="Havlak P."/>
            <person name="Kuo D.-H."/>
            <person name="Larsson T."/>
            <person name="Lv J."/>
            <person name="Arendt D."/>
            <person name="Savage R."/>
            <person name="Osoegawa K."/>
            <person name="de Jong P."/>
            <person name="Lindberg D.R."/>
            <person name="Seaver E.C."/>
            <person name="Weisblat D.A."/>
            <person name="Putnam N.H."/>
            <person name="Grigoriev I.V."/>
            <person name="Rokhsar D.S."/>
        </authorList>
    </citation>
    <scope>NUCLEOTIDE SEQUENCE</scope>
    <source>
        <strain evidence="12">I ESC-2004</strain>
    </source>
</reference>
<reference evidence="10 12" key="2">
    <citation type="journal article" date="2013" name="Nature">
        <title>Insights into bilaterian evolution from three spiralian genomes.</title>
        <authorList>
            <person name="Simakov O."/>
            <person name="Marletaz F."/>
            <person name="Cho S.J."/>
            <person name="Edsinger-Gonzales E."/>
            <person name="Havlak P."/>
            <person name="Hellsten U."/>
            <person name="Kuo D.H."/>
            <person name="Larsson T."/>
            <person name="Lv J."/>
            <person name="Arendt D."/>
            <person name="Savage R."/>
            <person name="Osoegawa K."/>
            <person name="de Jong P."/>
            <person name="Grimwood J."/>
            <person name="Chapman J.A."/>
            <person name="Shapiro H."/>
            <person name="Aerts A."/>
            <person name="Otillar R.P."/>
            <person name="Terry A.Y."/>
            <person name="Boore J.L."/>
            <person name="Grigoriev I.V."/>
            <person name="Lindberg D.R."/>
            <person name="Seaver E.C."/>
            <person name="Weisblat D.A."/>
            <person name="Putnam N.H."/>
            <person name="Rokhsar D.S."/>
        </authorList>
    </citation>
    <scope>NUCLEOTIDE SEQUENCE</scope>
    <source>
        <strain evidence="10 12">I ESC-2004</strain>
    </source>
</reference>
<keyword evidence="2 8" id="KW-0812">Transmembrane</keyword>
<dbReference type="EnsemblMetazoa" id="CapteT187110">
    <property type="protein sequence ID" value="CapteP187110"/>
    <property type="gene ID" value="CapteG187110"/>
</dbReference>
<name>R7VH64_CAPTE</name>
<feature type="transmembrane region" description="Helical" evidence="8">
    <location>
        <begin position="260"/>
        <end position="285"/>
    </location>
</feature>
<evidence type="ECO:0000256" key="3">
    <source>
        <dbReference type="ARBA" id="ARBA00022989"/>
    </source>
</evidence>
<protein>
    <recommendedName>
        <fullName evidence="9">G-protein coupled receptors family 1 profile domain-containing protein</fullName>
    </recommendedName>
</protein>
<dbReference type="HOGENOM" id="CLU_009579_24_0_1"/>
<dbReference type="OrthoDB" id="9983318at2759"/>
<dbReference type="AlphaFoldDB" id="R7VH64"/>
<dbReference type="OMA" id="VAFQTWI"/>
<feature type="transmembrane region" description="Helical" evidence="8">
    <location>
        <begin position="208"/>
        <end position="231"/>
    </location>
</feature>
<dbReference type="Proteomes" id="UP000014760">
    <property type="component" value="Unassembled WGS sequence"/>
</dbReference>
<dbReference type="InterPro" id="IPR017452">
    <property type="entry name" value="GPCR_Rhodpsn_7TM"/>
</dbReference>
<dbReference type="GO" id="GO:0005886">
    <property type="term" value="C:plasma membrane"/>
    <property type="evidence" value="ECO:0007669"/>
    <property type="project" value="TreeGrafter"/>
</dbReference>
<dbReference type="PANTHER" id="PTHR24243">
    <property type="entry name" value="G-PROTEIN COUPLED RECEPTOR"/>
    <property type="match status" value="1"/>
</dbReference>
<keyword evidence="4" id="KW-0297">G-protein coupled receptor</keyword>
<organism evidence="10">
    <name type="scientific">Capitella teleta</name>
    <name type="common">Polychaete worm</name>
    <dbReference type="NCBI Taxonomy" id="283909"/>
    <lineage>
        <taxon>Eukaryota</taxon>
        <taxon>Metazoa</taxon>
        <taxon>Spiralia</taxon>
        <taxon>Lophotrochozoa</taxon>
        <taxon>Annelida</taxon>
        <taxon>Polychaeta</taxon>
        <taxon>Sedentaria</taxon>
        <taxon>Scolecida</taxon>
        <taxon>Capitellidae</taxon>
        <taxon>Capitella</taxon>
    </lineage>
</organism>
<evidence type="ECO:0000313" key="11">
    <source>
        <dbReference type="EnsemblMetazoa" id="CapteP187110"/>
    </source>
</evidence>
<dbReference type="PROSITE" id="PS50262">
    <property type="entry name" value="G_PROTEIN_RECEP_F1_2"/>
    <property type="match status" value="1"/>
</dbReference>
<feature type="transmembrane region" description="Helical" evidence="8">
    <location>
        <begin position="297"/>
        <end position="319"/>
    </location>
</feature>
<reference evidence="11" key="3">
    <citation type="submission" date="2015-06" db="UniProtKB">
        <authorList>
            <consortium name="EnsemblMetazoa"/>
        </authorList>
    </citation>
    <scope>IDENTIFICATION</scope>
</reference>
<dbReference type="SUPFAM" id="SSF81321">
    <property type="entry name" value="Family A G protein-coupled receptor-like"/>
    <property type="match status" value="1"/>
</dbReference>
<feature type="transmembrane region" description="Helical" evidence="8">
    <location>
        <begin position="70"/>
        <end position="91"/>
    </location>
</feature>
<keyword evidence="12" id="KW-1185">Reference proteome</keyword>
<evidence type="ECO:0000313" key="12">
    <source>
        <dbReference type="Proteomes" id="UP000014760"/>
    </source>
</evidence>
<keyword evidence="5 8" id="KW-0472">Membrane</keyword>
<dbReference type="InterPro" id="IPR000276">
    <property type="entry name" value="GPCR_Rhodpsn"/>
</dbReference>
<dbReference type="PRINTS" id="PR00237">
    <property type="entry name" value="GPCRRHODOPSN"/>
</dbReference>
<feature type="domain" description="G-protein coupled receptors family 1 profile" evidence="9">
    <location>
        <begin position="50"/>
        <end position="317"/>
    </location>
</feature>
<dbReference type="Pfam" id="PF00001">
    <property type="entry name" value="7tm_1"/>
    <property type="match status" value="1"/>
</dbReference>
<evidence type="ECO:0000259" key="9">
    <source>
        <dbReference type="PROSITE" id="PS50262"/>
    </source>
</evidence>
<dbReference type="STRING" id="283909.R7VH64"/>
<sequence>MDFNESWDYSFNESTDNDLYTYESYESEMLVFYIFAVFVLPVVIFFGIIGNLMTFVVLQTKTFKNSSIGFVLSALMIFDTLFLLFAFITGFLQSFEMNPPPSQAWCKTMNFLNFLFPQVSAWSLGLLTAERLVIVVNPVKARQFCSRNKVIVAWTVIFVVICALNLHIFWTVTMGTVTFTDPDMANYEYAYCKFQERYSEKLPEIMDWFNFVLLFFLPSIFQFIANIIIWVRLRRSKQLLRQCSNQRHANTDRSLNSTTAMLFTASATFFILTGPSVVVSVGWQYWAGMLDWPELFILYYGSLMMLVLNSAVNFLLYCVSGKRFRLAFLYLFCRCRRAPKTRAVDTTMSTFYVDSVVQIGHQEESPQQQQENHV</sequence>
<keyword evidence="6" id="KW-0675">Receptor</keyword>
<evidence type="ECO:0000256" key="7">
    <source>
        <dbReference type="ARBA" id="ARBA00023224"/>
    </source>
</evidence>
<feature type="transmembrane region" description="Helical" evidence="8">
    <location>
        <begin position="30"/>
        <end position="58"/>
    </location>
</feature>
<comment type="subcellular location">
    <subcellularLocation>
        <location evidence="1">Membrane</location>
        <topology evidence="1">Multi-pass membrane protein</topology>
    </subcellularLocation>
</comment>
<dbReference type="GO" id="GO:0004930">
    <property type="term" value="F:G protein-coupled receptor activity"/>
    <property type="evidence" value="ECO:0007669"/>
    <property type="project" value="UniProtKB-KW"/>
</dbReference>
<evidence type="ECO:0000256" key="8">
    <source>
        <dbReference type="SAM" id="Phobius"/>
    </source>
</evidence>
<evidence type="ECO:0000256" key="5">
    <source>
        <dbReference type="ARBA" id="ARBA00023136"/>
    </source>
</evidence>
<keyword evidence="3 8" id="KW-1133">Transmembrane helix</keyword>
<dbReference type="Gene3D" id="1.20.1070.10">
    <property type="entry name" value="Rhodopsin 7-helix transmembrane proteins"/>
    <property type="match status" value="1"/>
</dbReference>
<dbReference type="EMBL" id="KB293691">
    <property type="protein sequence ID" value="ELU15636.1"/>
    <property type="molecule type" value="Genomic_DNA"/>
</dbReference>
<feature type="transmembrane region" description="Helical" evidence="8">
    <location>
        <begin position="111"/>
        <end position="129"/>
    </location>
</feature>
<evidence type="ECO:0000256" key="2">
    <source>
        <dbReference type="ARBA" id="ARBA00022692"/>
    </source>
</evidence>
<evidence type="ECO:0000313" key="10">
    <source>
        <dbReference type="EMBL" id="ELU15636.1"/>
    </source>
</evidence>
<dbReference type="PANTHER" id="PTHR24243:SF230">
    <property type="entry name" value="G-PROTEIN COUPLED RECEPTORS FAMILY 1 PROFILE DOMAIN-CONTAINING PROTEIN"/>
    <property type="match status" value="1"/>
</dbReference>
<evidence type="ECO:0000256" key="1">
    <source>
        <dbReference type="ARBA" id="ARBA00004141"/>
    </source>
</evidence>
<gene>
    <name evidence="10" type="ORF">CAPTEDRAFT_187110</name>
</gene>
<evidence type="ECO:0000256" key="4">
    <source>
        <dbReference type="ARBA" id="ARBA00023040"/>
    </source>
</evidence>
<feature type="transmembrane region" description="Helical" evidence="8">
    <location>
        <begin position="150"/>
        <end position="170"/>
    </location>
</feature>
<dbReference type="CDD" id="cd14978">
    <property type="entry name" value="7tmA_FMRFamide_R-like"/>
    <property type="match status" value="1"/>
</dbReference>
<keyword evidence="7" id="KW-0807">Transducer</keyword>
<evidence type="ECO:0000256" key="6">
    <source>
        <dbReference type="ARBA" id="ARBA00023170"/>
    </source>
</evidence>
<dbReference type="EMBL" id="AMQN01004505">
    <property type="status" value="NOT_ANNOTATED_CDS"/>
    <property type="molecule type" value="Genomic_DNA"/>
</dbReference>
<proteinExistence type="predicted"/>
<accession>R7VH64</accession>